<evidence type="ECO:0000259" key="2">
    <source>
        <dbReference type="Pfam" id="PF02518"/>
    </source>
</evidence>
<accession>A0A017T9D1</accession>
<feature type="region of interest" description="Disordered" evidence="1">
    <location>
        <begin position="183"/>
        <end position="202"/>
    </location>
</feature>
<feature type="domain" description="Histidine kinase/HSP90-like ATPase" evidence="2">
    <location>
        <begin position="75"/>
        <end position="174"/>
    </location>
</feature>
<dbReference type="Gene3D" id="3.30.565.10">
    <property type="entry name" value="Histidine kinase-like ATPase, C-terminal domain"/>
    <property type="match status" value="1"/>
</dbReference>
<dbReference type="eggNOG" id="COG2205">
    <property type="taxonomic scope" value="Bacteria"/>
</dbReference>
<dbReference type="Proteomes" id="UP000019678">
    <property type="component" value="Unassembled WGS sequence"/>
</dbReference>
<reference evidence="3 4" key="1">
    <citation type="submission" date="2013-05" db="EMBL/GenBank/DDBJ databases">
        <title>Genome assembly of Chondromyces apiculatus DSM 436.</title>
        <authorList>
            <person name="Sharma G."/>
            <person name="Khatri I."/>
            <person name="Kaur C."/>
            <person name="Mayilraj S."/>
            <person name="Subramanian S."/>
        </authorList>
    </citation>
    <scope>NUCLEOTIDE SEQUENCE [LARGE SCALE GENOMIC DNA]</scope>
    <source>
        <strain evidence="3 4">DSM 436</strain>
    </source>
</reference>
<name>A0A017T9D1_9BACT</name>
<comment type="caution">
    <text evidence="3">The sequence shown here is derived from an EMBL/GenBank/DDBJ whole genome shotgun (WGS) entry which is preliminary data.</text>
</comment>
<dbReference type="SUPFAM" id="SSF55874">
    <property type="entry name" value="ATPase domain of HSP90 chaperone/DNA topoisomerase II/histidine kinase"/>
    <property type="match status" value="1"/>
</dbReference>
<dbReference type="EMBL" id="ASRX01000024">
    <property type="protein sequence ID" value="EYF05425.1"/>
    <property type="molecule type" value="Genomic_DNA"/>
</dbReference>
<dbReference type="InterPro" id="IPR036890">
    <property type="entry name" value="HATPase_C_sf"/>
</dbReference>
<protein>
    <submittedName>
        <fullName evidence="3">Two-component system regulatory protein</fullName>
    </submittedName>
</protein>
<evidence type="ECO:0000313" key="4">
    <source>
        <dbReference type="Proteomes" id="UP000019678"/>
    </source>
</evidence>
<dbReference type="STRING" id="1192034.CAP_3342"/>
<keyword evidence="4" id="KW-1185">Reference proteome</keyword>
<organism evidence="3 4">
    <name type="scientific">Chondromyces apiculatus DSM 436</name>
    <dbReference type="NCBI Taxonomy" id="1192034"/>
    <lineage>
        <taxon>Bacteria</taxon>
        <taxon>Pseudomonadati</taxon>
        <taxon>Myxococcota</taxon>
        <taxon>Polyangia</taxon>
        <taxon>Polyangiales</taxon>
        <taxon>Polyangiaceae</taxon>
        <taxon>Chondromyces</taxon>
    </lineage>
</organism>
<proteinExistence type="predicted"/>
<dbReference type="AlphaFoldDB" id="A0A017T9D1"/>
<evidence type="ECO:0000256" key="1">
    <source>
        <dbReference type="SAM" id="MobiDB-lite"/>
    </source>
</evidence>
<sequence>MWLYPNPQRAMLVGPCDPVVLIQDITADLYEAAAVRQVRLIVDNELREGEVSLAADAPLLKVALGYVASLALMRSRGRAVRVRLAWGGDGRPTVTISDQAGPVPPEVLQRIFEPFVERVALDVKIPSPSGEPPPPRRRERLGLGLGIARGILEAHCGTLLVTVAGERETAGLCFACVLGSAPHQQEGSTDQDHAPPAGGASL</sequence>
<evidence type="ECO:0000313" key="3">
    <source>
        <dbReference type="EMBL" id="EYF05425.1"/>
    </source>
</evidence>
<gene>
    <name evidence="3" type="ORF">CAP_3342</name>
</gene>
<dbReference type="InterPro" id="IPR003594">
    <property type="entry name" value="HATPase_dom"/>
</dbReference>
<dbReference type="Pfam" id="PF02518">
    <property type="entry name" value="HATPase_c"/>
    <property type="match status" value="1"/>
</dbReference>